<reference evidence="6" key="1">
    <citation type="submission" date="2024-06" db="UniProtKB">
        <authorList>
            <consortium name="RefSeq"/>
        </authorList>
    </citation>
    <scope>NUCLEOTIDE SEQUENCE [LARGE SCALE GENOMIC DNA]</scope>
    <source>
        <strain evidence="6">MV2-25</strain>
    </source>
</reference>
<name>A0A6I8VQ42_DROPS</name>
<evidence type="ECO:0000313" key="7">
    <source>
        <dbReference type="RefSeq" id="XP_033233200.1"/>
    </source>
</evidence>
<evidence type="ECO:0000256" key="1">
    <source>
        <dbReference type="ARBA" id="ARBA00022679"/>
    </source>
</evidence>
<dbReference type="InParanoid" id="A0A6I8VQ42"/>
<accession>A0A6I8VQ42</accession>
<dbReference type="SUPFAM" id="SSF53098">
    <property type="entry name" value="Ribonuclease H-like"/>
    <property type="match status" value="1"/>
</dbReference>
<dbReference type="Pfam" id="PF05380">
    <property type="entry name" value="Peptidase_A17"/>
    <property type="match status" value="1"/>
</dbReference>
<dbReference type="GO" id="GO:0003964">
    <property type="term" value="F:RNA-directed DNA polymerase activity"/>
    <property type="evidence" value="ECO:0007669"/>
    <property type="project" value="UniProtKB-KW"/>
</dbReference>
<protein>
    <recommendedName>
        <fullName evidence="8">Endonuclease</fullName>
    </recommendedName>
</protein>
<dbReference type="GO" id="GO:0003676">
    <property type="term" value="F:nucleic acid binding"/>
    <property type="evidence" value="ECO:0007669"/>
    <property type="project" value="InterPro"/>
</dbReference>
<dbReference type="GO" id="GO:0004190">
    <property type="term" value="F:aspartic-type endopeptidase activity"/>
    <property type="evidence" value="ECO:0007669"/>
    <property type="project" value="InterPro"/>
</dbReference>
<proteinExistence type="predicted"/>
<dbReference type="InterPro" id="IPR005312">
    <property type="entry name" value="DUF1759"/>
</dbReference>
<dbReference type="SUPFAM" id="SSF56672">
    <property type="entry name" value="DNA/RNA polymerases"/>
    <property type="match status" value="1"/>
</dbReference>
<dbReference type="PROSITE" id="PS00141">
    <property type="entry name" value="ASP_PROTEASE"/>
    <property type="match status" value="1"/>
</dbReference>
<reference evidence="7" key="2">
    <citation type="submission" date="2025-08" db="UniProtKB">
        <authorList>
            <consortium name="RefSeq"/>
        </authorList>
    </citation>
    <scope>IDENTIFICATION</scope>
    <source>
        <strain evidence="7">MV-25-SWS-2005</strain>
        <tissue evidence="7">Whole body</tissue>
    </source>
</reference>
<dbReference type="Gene3D" id="3.10.10.10">
    <property type="entry name" value="HIV Type 1 Reverse Transcriptase, subunit A, domain 1"/>
    <property type="match status" value="1"/>
</dbReference>
<organism evidence="6 7">
    <name type="scientific">Drosophila pseudoobscura pseudoobscura</name>
    <name type="common">Fruit fly</name>
    <dbReference type="NCBI Taxonomy" id="46245"/>
    <lineage>
        <taxon>Eukaryota</taxon>
        <taxon>Metazoa</taxon>
        <taxon>Ecdysozoa</taxon>
        <taxon>Arthropoda</taxon>
        <taxon>Hexapoda</taxon>
        <taxon>Insecta</taxon>
        <taxon>Pterygota</taxon>
        <taxon>Neoptera</taxon>
        <taxon>Endopterygota</taxon>
        <taxon>Diptera</taxon>
        <taxon>Brachycera</taxon>
        <taxon>Muscomorpha</taxon>
        <taxon>Ephydroidea</taxon>
        <taxon>Drosophilidae</taxon>
        <taxon>Drosophila</taxon>
        <taxon>Sophophora</taxon>
    </lineage>
</organism>
<dbReference type="InterPro" id="IPR008042">
    <property type="entry name" value="Retrotrans_Pao"/>
</dbReference>
<dbReference type="Pfam" id="PF17921">
    <property type="entry name" value="Integrase_H2C2"/>
    <property type="match status" value="1"/>
</dbReference>
<evidence type="ECO:0000313" key="6">
    <source>
        <dbReference type="Proteomes" id="UP000001819"/>
    </source>
</evidence>
<evidence type="ECO:0000256" key="3">
    <source>
        <dbReference type="ARBA" id="ARBA00022918"/>
    </source>
</evidence>
<keyword evidence="6" id="KW-1185">Reference proteome</keyword>
<dbReference type="Pfam" id="PF18701">
    <property type="entry name" value="DUF5641"/>
    <property type="match status" value="1"/>
</dbReference>
<dbReference type="InterPro" id="IPR012337">
    <property type="entry name" value="RNaseH-like_sf"/>
</dbReference>
<keyword evidence="2" id="KW-0548">Nucleotidyltransferase</keyword>
<gene>
    <name evidence="7" type="primary">LOC117183489</name>
</gene>
<dbReference type="InterPro" id="IPR043502">
    <property type="entry name" value="DNA/RNA_pol_sf"/>
</dbReference>
<dbReference type="Gene3D" id="3.30.70.270">
    <property type="match status" value="1"/>
</dbReference>
<keyword evidence="1" id="KW-0808">Transferase</keyword>
<dbReference type="PANTHER" id="PTHR47331">
    <property type="entry name" value="PHD-TYPE DOMAIN-CONTAINING PROTEIN"/>
    <property type="match status" value="1"/>
</dbReference>
<evidence type="ECO:0000259" key="4">
    <source>
        <dbReference type="Pfam" id="PF17921"/>
    </source>
</evidence>
<dbReference type="Pfam" id="PF03564">
    <property type="entry name" value="DUF1759"/>
    <property type="match status" value="1"/>
</dbReference>
<dbReference type="CDD" id="cd00303">
    <property type="entry name" value="retropepsin_like"/>
    <property type="match status" value="1"/>
</dbReference>
<dbReference type="GO" id="GO:0042575">
    <property type="term" value="C:DNA polymerase complex"/>
    <property type="evidence" value="ECO:0007669"/>
    <property type="project" value="UniProtKB-ARBA"/>
</dbReference>
<dbReference type="RefSeq" id="XP_033233200.1">
    <property type="nucleotide sequence ID" value="XM_033377309.1"/>
</dbReference>
<dbReference type="Gene3D" id="3.30.420.10">
    <property type="entry name" value="Ribonuclease H-like superfamily/Ribonuclease H"/>
    <property type="match status" value="1"/>
</dbReference>
<dbReference type="InterPro" id="IPR001969">
    <property type="entry name" value="Aspartic_peptidase_AS"/>
</dbReference>
<dbReference type="KEGG" id="dpo:117183489"/>
<dbReference type="Gene3D" id="2.40.70.10">
    <property type="entry name" value="Acid Proteases"/>
    <property type="match status" value="1"/>
</dbReference>
<feature type="domain" description="Integrase zinc-binding" evidence="4">
    <location>
        <begin position="1355"/>
        <end position="1410"/>
    </location>
</feature>
<dbReference type="InterPro" id="IPR036397">
    <property type="entry name" value="RNaseH_sf"/>
</dbReference>
<dbReference type="InterPro" id="IPR040676">
    <property type="entry name" value="DUF5641"/>
</dbReference>
<keyword evidence="3" id="KW-0695">RNA-directed DNA polymerase</keyword>
<dbReference type="InterPro" id="IPR041588">
    <property type="entry name" value="Integrase_H2C2"/>
</dbReference>
<dbReference type="Pfam" id="PF13650">
    <property type="entry name" value="Asp_protease_2"/>
    <property type="match status" value="1"/>
</dbReference>
<dbReference type="Gene3D" id="1.10.340.70">
    <property type="match status" value="1"/>
</dbReference>
<feature type="domain" description="DUF5641" evidence="5">
    <location>
        <begin position="1635"/>
        <end position="1703"/>
    </location>
</feature>
<dbReference type="Proteomes" id="UP000001819">
    <property type="component" value="Chromosome 3"/>
</dbReference>
<sequence>MDESNDVPENRVSFYKLKALSIYKKAVSLRETILNDENNPISEDALSVHLKFLEKMSDSFNVTHSNLEELDVSEIGSDLSNNFDDLAMEIEVRIRSALRRTTQNMPHHSTIRPELNVTASGNVRSRYHIPDIKLPTFRGGYTEWADFYSMFSTVIDQEPFLSKIEKFQHLRSCLDGPALEAVRSLEVSESNYDIALDILNNRFNNKRLIFQAHVAEILRHEKVEDGSTTKLRTLSDKLHSHMRALRSMGTMEEIAGCIIVNSTYKYLDSDTRTKWEELSPPNVIPTWDHFSAFLERRCQAMETMDQAMSIQIHSSQVGKHKRITHSKHSLVATNTIVLECVFCDNKGHNIYSCTRFGNLSPSLRLREARKLRVCFNCLKKGHRNTSCSSGSCRTCGEKHHTLLHINNPLPTSVNTEPANATTSPIQTDLCPGPNLSSSLVAASSPCSPPAQNLSSDVVLLATTVIMIKSRVGDLLPCRALLDSGSQINLITSRFAQRLQLKRAKGSVSVSGIGADSAFHTEGSVNLVIQSRTSDYFTSLTALVAPRITGNQPASSFDVSKWEMPSNISLADPHFNKSQRIDVLIGASLFYDILCVGQIKLERGLPIIQKTRLGWVVTGGGQYSRSSVLLAASSSTELSQTPTVGLDELVRRFWEVENCHGPATEATKEEIACEEHFKKHCGRLPSGEYCVQLPLKLSDSLLGESYQQAYRRFLNLERKLVRKPLLKAQYAAFIKEYVDLNHMSPVKSDALKQCKFFLPHHCVLREDKTTTKLRVVFDGSACTSTGYSLNDILMSGPTIQPKLVTTLLRFRTFRIALTGDICKMYRCVRVSPQDSFLQCILWRDSPLEELRTFKLDTVTYGTKPAAFLAVRSMHQLAADESSSYPIGSEVVLRDFYVDDLLTGGDTTNEVLEIIRQVSGLLAKGNFKIRKWCSNDTYVLDQTPHEDRETFVKFTDGSDVTKTLGLAWNPTSDELLFSFCPNQVPSKPTKRVVLSTIARFYDPLGLIGPVITKAKIFLQQLWKEKLHWDESLPVSLRTTWINFIQQFDSMQQISFPRLSFLRSSNLEMHGFCDASMSAYGACIYAVSQGDNGVKANLLSSKSRVAPLKTITIPKLELCGAALLAQLMHEVSLMNFKCSYYCWCDSTVVLAWIKNQPSNFNVFVANRLSVIQELTSGMSWLHVPTDLNPADMLSRGSLPAELINSHLWKYGPTYLTASKDQWPSTPALPEPVLEARKTILITNCASRYLVEESKFVNSFPKMQRIFAYVCKFIHRRKSGITVEDLRLGTELLIRLTQQSRLSTEIRALETRKDIKASSSIASLSPFLDDCGLLRVGGRLKNSTLDFEARHPIILPKNHSITSALIRHLHEKHLHAGPQSLLAIIRQTYWPIGGRKTVAHVIQKCVRCFRVKPRTLEQIMADLPVDRVSESRAFLVTGVDYCGPFLYKSEVRNRPPLKCYMSIFICFSTKAVHIELVKDLTTSAFLSALRRFICTRGRPIRIWSDNATNFVGARNELAELKSLFLSDSHQEAVHQAFLNDCIDWRFIPPRSPHFGGLWEASVKLAKHHLRRALGSSLLGFDELRTLACNICAIINSRPLFPLSENPADLDVLTPSHFLVGAPITTFLEPDLVHLNVDRLDRWQKVTQLQQIHVNDVVLVKDENFPPLKWPLARILELIPGADGVSRVALIRMATGVSRRALAKLCLLPLRDEVKSMDPSTGGVCSGEARV</sequence>
<dbReference type="InterPro" id="IPR043128">
    <property type="entry name" value="Rev_trsase/Diguanyl_cyclase"/>
</dbReference>
<evidence type="ECO:0000256" key="2">
    <source>
        <dbReference type="ARBA" id="ARBA00022695"/>
    </source>
</evidence>
<evidence type="ECO:0008006" key="8">
    <source>
        <dbReference type="Google" id="ProtNLM"/>
    </source>
</evidence>
<dbReference type="GO" id="GO:0006508">
    <property type="term" value="P:proteolysis"/>
    <property type="evidence" value="ECO:0007669"/>
    <property type="project" value="InterPro"/>
</dbReference>
<dbReference type="InterPro" id="IPR021109">
    <property type="entry name" value="Peptidase_aspartic_dom_sf"/>
</dbReference>
<dbReference type="PANTHER" id="PTHR47331:SF5">
    <property type="entry name" value="RIBONUCLEASE H"/>
    <property type="match status" value="1"/>
</dbReference>
<evidence type="ECO:0000259" key="5">
    <source>
        <dbReference type="Pfam" id="PF18701"/>
    </source>
</evidence>